<proteinExistence type="predicted"/>
<dbReference type="AlphaFoldDB" id="A0A6G1IL38"/>
<dbReference type="Proteomes" id="UP000799291">
    <property type="component" value="Unassembled WGS sequence"/>
</dbReference>
<dbReference type="EMBL" id="MU005610">
    <property type="protein sequence ID" value="KAF2678661.1"/>
    <property type="molecule type" value="Genomic_DNA"/>
</dbReference>
<feature type="region of interest" description="Disordered" evidence="1">
    <location>
        <begin position="246"/>
        <end position="272"/>
    </location>
</feature>
<name>A0A6G1IL38_9PLEO</name>
<evidence type="ECO:0000256" key="1">
    <source>
        <dbReference type="SAM" id="MobiDB-lite"/>
    </source>
</evidence>
<keyword evidence="3" id="KW-1185">Reference proteome</keyword>
<accession>A0A6G1IL38</accession>
<sequence>MNICSALTFTPRRIRLHSQRYSYFIRHGYSIQVFRFAIRICLPLCRPGQYSEEDPPPFNDEDIVWHTWFAVFDHLVPPGDRDPEVIQLYMLDGAKFARGRSRSDRSRVNAQHCCPTQTFHTHTAPTATRRWIQATIHNYSATNQAAQLGLPFSCRENKLGEHPASSNMIHAVDIAGQAQNARHFNPTQPQFQQQRSQTVSLTPDMLHIREKEYYARGLDDERRFRPLRPIYSSHHITTIYRCTHSRPPSNSTCTVHHPTVPHASPTSVVPPP</sequence>
<organism evidence="2 3">
    <name type="scientific">Lentithecium fluviatile CBS 122367</name>
    <dbReference type="NCBI Taxonomy" id="1168545"/>
    <lineage>
        <taxon>Eukaryota</taxon>
        <taxon>Fungi</taxon>
        <taxon>Dikarya</taxon>
        <taxon>Ascomycota</taxon>
        <taxon>Pezizomycotina</taxon>
        <taxon>Dothideomycetes</taxon>
        <taxon>Pleosporomycetidae</taxon>
        <taxon>Pleosporales</taxon>
        <taxon>Massarineae</taxon>
        <taxon>Lentitheciaceae</taxon>
        <taxon>Lentithecium</taxon>
    </lineage>
</organism>
<protein>
    <submittedName>
        <fullName evidence="2">Uncharacterized protein</fullName>
    </submittedName>
</protein>
<reference evidence="2" key="1">
    <citation type="journal article" date="2020" name="Stud. Mycol.">
        <title>101 Dothideomycetes genomes: a test case for predicting lifestyles and emergence of pathogens.</title>
        <authorList>
            <person name="Haridas S."/>
            <person name="Albert R."/>
            <person name="Binder M."/>
            <person name="Bloem J."/>
            <person name="Labutti K."/>
            <person name="Salamov A."/>
            <person name="Andreopoulos B."/>
            <person name="Baker S."/>
            <person name="Barry K."/>
            <person name="Bills G."/>
            <person name="Bluhm B."/>
            <person name="Cannon C."/>
            <person name="Castanera R."/>
            <person name="Culley D."/>
            <person name="Daum C."/>
            <person name="Ezra D."/>
            <person name="Gonzalez J."/>
            <person name="Henrissat B."/>
            <person name="Kuo A."/>
            <person name="Liang C."/>
            <person name="Lipzen A."/>
            <person name="Lutzoni F."/>
            <person name="Magnuson J."/>
            <person name="Mondo S."/>
            <person name="Nolan M."/>
            <person name="Ohm R."/>
            <person name="Pangilinan J."/>
            <person name="Park H.-J."/>
            <person name="Ramirez L."/>
            <person name="Alfaro M."/>
            <person name="Sun H."/>
            <person name="Tritt A."/>
            <person name="Yoshinaga Y."/>
            <person name="Zwiers L.-H."/>
            <person name="Turgeon B."/>
            <person name="Goodwin S."/>
            <person name="Spatafora J."/>
            <person name="Crous P."/>
            <person name="Grigoriev I."/>
        </authorList>
    </citation>
    <scope>NUCLEOTIDE SEQUENCE</scope>
    <source>
        <strain evidence="2">CBS 122367</strain>
    </source>
</reference>
<dbReference type="OrthoDB" id="5150140at2759"/>
<gene>
    <name evidence="2" type="ORF">K458DRAFT_408719</name>
</gene>
<evidence type="ECO:0000313" key="3">
    <source>
        <dbReference type="Proteomes" id="UP000799291"/>
    </source>
</evidence>
<evidence type="ECO:0000313" key="2">
    <source>
        <dbReference type="EMBL" id="KAF2678661.1"/>
    </source>
</evidence>